<gene>
    <name evidence="3" type="ordered locus">PCC7424_1735</name>
</gene>
<dbReference type="KEGG" id="cyc:PCC7424_1735"/>
<organism evidence="3 4">
    <name type="scientific">Gloeothece citriformis (strain PCC 7424)</name>
    <name type="common">Cyanothece sp. (strain PCC 7424)</name>
    <dbReference type="NCBI Taxonomy" id="65393"/>
    <lineage>
        <taxon>Bacteria</taxon>
        <taxon>Bacillati</taxon>
        <taxon>Cyanobacteriota</taxon>
        <taxon>Cyanophyceae</taxon>
        <taxon>Oscillatoriophycideae</taxon>
        <taxon>Chroococcales</taxon>
        <taxon>Aphanothecaceae</taxon>
        <taxon>Gloeothece</taxon>
        <taxon>Gloeothece citriformis</taxon>
    </lineage>
</organism>
<feature type="compositionally biased region" description="Polar residues" evidence="1">
    <location>
        <begin position="12"/>
        <end position="22"/>
    </location>
</feature>
<proteinExistence type="predicted"/>
<reference evidence="4" key="1">
    <citation type="journal article" date="2011" name="MBio">
        <title>Novel metabolic attributes of the genus Cyanothece, comprising a group of unicellular nitrogen-fixing Cyanobacteria.</title>
        <authorList>
            <person name="Bandyopadhyay A."/>
            <person name="Elvitigala T."/>
            <person name="Welsh E."/>
            <person name="Stockel J."/>
            <person name="Liberton M."/>
            <person name="Min H."/>
            <person name="Sherman L.A."/>
            <person name="Pakrasi H.B."/>
        </authorList>
    </citation>
    <scope>NUCLEOTIDE SEQUENCE [LARGE SCALE GENOMIC DNA]</scope>
    <source>
        <strain evidence="4">PCC 7424</strain>
    </source>
</reference>
<feature type="region of interest" description="Disordered" evidence="1">
    <location>
        <begin position="1"/>
        <end position="22"/>
    </location>
</feature>
<dbReference type="EMBL" id="CP001291">
    <property type="protein sequence ID" value="ACK70170.1"/>
    <property type="molecule type" value="Genomic_DNA"/>
</dbReference>
<name>B7KB60_GLOC7</name>
<dbReference type="HOGENOM" id="CLU_684610_0_0_3"/>
<dbReference type="Pfam" id="PF13699">
    <property type="entry name" value="eCIS_core"/>
    <property type="match status" value="1"/>
</dbReference>
<feature type="domain" description="eCIS core" evidence="2">
    <location>
        <begin position="101"/>
        <end position="166"/>
    </location>
</feature>
<evidence type="ECO:0000259" key="2">
    <source>
        <dbReference type="Pfam" id="PF13699"/>
    </source>
</evidence>
<feature type="compositionally biased region" description="Basic and acidic residues" evidence="1">
    <location>
        <begin position="1"/>
        <end position="11"/>
    </location>
</feature>
<dbReference type="AlphaFoldDB" id="B7KB60"/>
<accession>B7KB60</accession>
<dbReference type="eggNOG" id="COG3177">
    <property type="taxonomic scope" value="Bacteria"/>
</dbReference>
<feature type="compositionally biased region" description="Polar residues" evidence="1">
    <location>
        <begin position="204"/>
        <end position="214"/>
    </location>
</feature>
<dbReference type="Proteomes" id="UP000002384">
    <property type="component" value="Chromosome"/>
</dbReference>
<evidence type="ECO:0000313" key="3">
    <source>
        <dbReference type="EMBL" id="ACK70170.1"/>
    </source>
</evidence>
<dbReference type="STRING" id="65393.PCC7424_1735"/>
<feature type="region of interest" description="Disordered" evidence="1">
    <location>
        <begin position="282"/>
        <end position="318"/>
    </location>
</feature>
<sequence>MVFERPQKRASQEPQGRFSSQVFQRQYFSDEEEKQIRNRPMPVGMFNYAATLPTAPYSEPVQAKAEESVTQTVSPEAEGMGTENEAVIQEKSEEKPNLTGLPDELKAGVENLSGYSLDDVRVHYNSPKPAQLQALAYTQGREIHVAPGQEEHLPHEAWHVVQQIQGRVKPTMQMKGVQINDDKGLEREADVNGKKASTKKWWDNHSSTTLSQSKRSGEAVSQLMGRNVLYRGPEIMIKLYRGSDYTWEMRAMQTGRLISKGLREFKGKAPLEMVAHTMDTHSGEFAPLDPRELRNRHAKSSSKSTGEKPHTPTSNYVSLTDDPERAIEWATIIYRFDIWRSDVWKGGVDYDRGGPEREWLAEGNTKIYNVEFSRDQGKSWNPVDQELDSETTTLFEKLQHVK</sequence>
<protein>
    <recommendedName>
        <fullName evidence="2">eCIS core domain-containing protein</fullName>
    </recommendedName>
</protein>
<evidence type="ECO:0000313" key="4">
    <source>
        <dbReference type="Proteomes" id="UP000002384"/>
    </source>
</evidence>
<dbReference type="InterPro" id="IPR025295">
    <property type="entry name" value="eCIS_core_dom"/>
</dbReference>
<feature type="region of interest" description="Disordered" evidence="1">
    <location>
        <begin position="196"/>
        <end position="218"/>
    </location>
</feature>
<keyword evidence="4" id="KW-1185">Reference proteome</keyword>
<dbReference type="RefSeq" id="WP_012599113.1">
    <property type="nucleotide sequence ID" value="NC_011729.1"/>
</dbReference>
<evidence type="ECO:0000256" key="1">
    <source>
        <dbReference type="SAM" id="MobiDB-lite"/>
    </source>
</evidence>